<dbReference type="EMBL" id="CBSV010000172">
    <property type="protein sequence ID" value="CDH02201.1"/>
    <property type="molecule type" value="Genomic_DNA"/>
</dbReference>
<evidence type="ECO:0000313" key="3">
    <source>
        <dbReference type="EMBL" id="CDH02201.1"/>
    </source>
</evidence>
<dbReference type="SUPFAM" id="SSF110849">
    <property type="entry name" value="ParB/Sulfiredoxin"/>
    <property type="match status" value="1"/>
</dbReference>
<evidence type="ECO:0000256" key="1">
    <source>
        <dbReference type="ARBA" id="ARBA00023125"/>
    </source>
</evidence>
<gene>
    <name evidence="3" type="ORF">XBFM1_2530008</name>
</gene>
<dbReference type="Proteomes" id="UP000028487">
    <property type="component" value="Unassembled WGS sequence"/>
</dbReference>
<evidence type="ECO:0000313" key="4">
    <source>
        <dbReference type="Proteomes" id="UP000028487"/>
    </source>
</evidence>
<reference evidence="3" key="1">
    <citation type="submission" date="2013-07" db="EMBL/GenBank/DDBJ databases">
        <title>Sub-species coevolution in mutualistic symbiosis.</title>
        <authorList>
            <person name="Murfin K."/>
            <person name="Klassen J."/>
            <person name="Lee M."/>
            <person name="Forst S."/>
            <person name="Stock P."/>
            <person name="Goodrich-Blair H."/>
        </authorList>
    </citation>
    <scope>NUCLEOTIDE SEQUENCE [LARGE SCALE GENOMIC DNA]</scope>
    <source>
        <strain evidence="3">Feltiae Moldova</strain>
    </source>
</reference>
<dbReference type="SMART" id="SM00470">
    <property type="entry name" value="ParB"/>
    <property type="match status" value="1"/>
</dbReference>
<proteinExistence type="predicted"/>
<dbReference type="Pfam" id="PF08775">
    <property type="entry name" value="ParB"/>
    <property type="match status" value="1"/>
</dbReference>
<protein>
    <submittedName>
        <fullName evidence="3">Partition protein ParB</fullName>
    </submittedName>
</protein>
<dbReference type="InterPro" id="IPR003115">
    <property type="entry name" value="ParB_N"/>
</dbReference>
<feature type="domain" description="ParB-like N-terminal" evidence="2">
    <location>
        <begin position="57"/>
        <end position="148"/>
    </location>
</feature>
<dbReference type="HOGENOM" id="CLU_828288_0_0_6"/>
<evidence type="ECO:0000259" key="2">
    <source>
        <dbReference type="SMART" id="SM00470"/>
    </source>
</evidence>
<comment type="caution">
    <text evidence="3">The sequence shown here is derived from an EMBL/GenBank/DDBJ whole genome shotgun (WGS) entry which is preliminary data.</text>
</comment>
<sequence length="337" mass="38196">MTDIERGSNKDIYLSGQKRTSFEQRSGLPSLKAASKLKRLFTLSDSRKVEAEHIVISADQVESLTAVHEMNPRNQNALDDHAVRDILEQIRLRGVDTEGVAIKRDNKFALIEGSRRRYCCLKAKADLPLWVLPDDLTTEDINALINASQSSKKFSFREVGKQYQEKMKALGFNTNEELGQYLGVSVESIRKRIQAALIDERFISIFPDSEGIPNSFYSRIAKIQRLAEKNKLNFDKLCAEVAVETEIGDVSDIERKQRSIMDDLTVALELMTSNTSVKGWETVDLISFDNKDKYARVSRSANGRKVKFEFNRLNANLLEEIEQLITERLKDEAASVG</sequence>
<name>A0A077NX25_XENBV</name>
<dbReference type="Gene3D" id="1.10.10.2830">
    <property type="match status" value="1"/>
</dbReference>
<organism evidence="3 4">
    <name type="scientific">Xenorhabdus bovienii str. feltiae Moldova</name>
    <dbReference type="NCBI Taxonomy" id="1398200"/>
    <lineage>
        <taxon>Bacteria</taxon>
        <taxon>Pseudomonadati</taxon>
        <taxon>Pseudomonadota</taxon>
        <taxon>Gammaproteobacteria</taxon>
        <taxon>Enterobacterales</taxon>
        <taxon>Morganellaceae</taxon>
        <taxon>Xenorhabdus</taxon>
    </lineage>
</organism>
<dbReference type="InterPro" id="IPR014884">
    <property type="entry name" value="ParB_fam_C"/>
</dbReference>
<dbReference type="InterPro" id="IPR036086">
    <property type="entry name" value="ParB/Sulfiredoxin_sf"/>
</dbReference>
<accession>A0A077NX25</accession>
<dbReference type="CDD" id="cd16394">
    <property type="entry name" value="sopB_N"/>
    <property type="match status" value="1"/>
</dbReference>
<dbReference type="PANTHER" id="PTHR38973">
    <property type="entry name" value="PLASMID PARTITIONING CONTROL PROTEIN-RELATED"/>
    <property type="match status" value="1"/>
</dbReference>
<dbReference type="PANTHER" id="PTHR38973:SF1">
    <property type="entry name" value="PLASMID PARTITION PROTEIN B"/>
    <property type="match status" value="1"/>
</dbReference>
<dbReference type="GO" id="GO:0003677">
    <property type="term" value="F:DNA binding"/>
    <property type="evidence" value="ECO:0007669"/>
    <property type="project" value="UniProtKB-KW"/>
</dbReference>
<keyword evidence="1" id="KW-0238">DNA-binding</keyword>
<dbReference type="RefSeq" id="WP_038224930.1">
    <property type="nucleotide sequence ID" value="NZ_CAWLWD010000213.1"/>
</dbReference>
<dbReference type="AlphaFoldDB" id="A0A077NX25"/>